<dbReference type="RefSeq" id="WP_013704961.1">
    <property type="nucleotide sequence ID" value="NC_015387.1"/>
</dbReference>
<name>F2NR67_MARHT</name>
<keyword evidence="2" id="KW-1185">Reference proteome</keyword>
<accession>F2NR67</accession>
<reference evidence="1 2" key="1">
    <citation type="journal article" date="2012" name="Stand. Genomic Sci.">
        <title>Complete genome sequence of the aerobic, heterotroph Marinithermus hydrothermalis type strain (T1(T)) from a deep-sea hydrothermal vent chimney.</title>
        <authorList>
            <person name="Copeland A."/>
            <person name="Gu W."/>
            <person name="Yasawong M."/>
            <person name="Lapidus A."/>
            <person name="Lucas S."/>
            <person name="Deshpande S."/>
            <person name="Pagani I."/>
            <person name="Tapia R."/>
            <person name="Cheng J.F."/>
            <person name="Goodwin L.A."/>
            <person name="Pitluck S."/>
            <person name="Liolios K."/>
            <person name="Ivanova N."/>
            <person name="Mavromatis K."/>
            <person name="Mikhailova N."/>
            <person name="Pati A."/>
            <person name="Chen A."/>
            <person name="Palaniappan K."/>
            <person name="Land M."/>
            <person name="Pan C."/>
            <person name="Brambilla E.M."/>
            <person name="Rohde M."/>
            <person name="Tindall B.J."/>
            <person name="Sikorski J."/>
            <person name="Goker M."/>
            <person name="Detter J.C."/>
            <person name="Bristow J."/>
            <person name="Eisen J.A."/>
            <person name="Markowitz V."/>
            <person name="Hugenholtz P."/>
            <person name="Kyrpides N.C."/>
            <person name="Klenk H.P."/>
            <person name="Woyke T."/>
        </authorList>
    </citation>
    <scope>NUCLEOTIDE SEQUENCE [LARGE SCALE GENOMIC DNA]</scope>
    <source>
        <strain evidence="2">DSM 14884 / JCM 11576 / T1</strain>
    </source>
</reference>
<dbReference type="InterPro" id="IPR021454">
    <property type="entry name" value="DUF3105"/>
</dbReference>
<evidence type="ECO:0000313" key="2">
    <source>
        <dbReference type="Proteomes" id="UP000007030"/>
    </source>
</evidence>
<dbReference type="HOGENOM" id="CLU_116209_0_0_0"/>
<evidence type="ECO:0008006" key="3">
    <source>
        <dbReference type="Google" id="ProtNLM"/>
    </source>
</evidence>
<dbReference type="OrthoDB" id="9809840at2"/>
<evidence type="ECO:0000313" key="1">
    <source>
        <dbReference type="EMBL" id="AEB12916.1"/>
    </source>
</evidence>
<dbReference type="AlphaFoldDB" id="F2NR67"/>
<gene>
    <name evidence="1" type="ordered locus">Marky_2195</name>
</gene>
<dbReference type="Proteomes" id="UP000007030">
    <property type="component" value="Chromosome"/>
</dbReference>
<dbReference type="KEGG" id="mhd:Marky_2195"/>
<sequence length="203" mass="22607">MAKSKRREGSGKRRVPDRARRRSPWGVLLVTAAVLGVAWGGWSWWQGRQVAAEFATLVRQGQAALAQVEDLPSYGQRHAPTGSRIQYPDEFPTSGSHWPSSVEPGFYTRERRPEALVHSLEHGHVVIYYDAPGEDALRLLRAWADLYAGEPWAGVVVVRKPELGKAVVLTAWTKRLRLESFDPAAAAAFIDAYRGRGPENPVR</sequence>
<proteinExistence type="predicted"/>
<protein>
    <recommendedName>
        <fullName evidence="3">DUF3105 domain-containing protein</fullName>
    </recommendedName>
</protein>
<dbReference type="eggNOG" id="ENOG5032U1P">
    <property type="taxonomic scope" value="Bacteria"/>
</dbReference>
<dbReference type="EMBL" id="CP002630">
    <property type="protein sequence ID" value="AEB12916.1"/>
    <property type="molecule type" value="Genomic_DNA"/>
</dbReference>
<dbReference type="STRING" id="869210.Marky_2195"/>
<dbReference type="Pfam" id="PF11303">
    <property type="entry name" value="DUF3105"/>
    <property type="match status" value="1"/>
</dbReference>
<organism evidence="1 2">
    <name type="scientific">Marinithermus hydrothermalis (strain DSM 14884 / JCM 11576 / T1)</name>
    <dbReference type="NCBI Taxonomy" id="869210"/>
    <lineage>
        <taxon>Bacteria</taxon>
        <taxon>Thermotogati</taxon>
        <taxon>Deinococcota</taxon>
        <taxon>Deinococci</taxon>
        <taxon>Thermales</taxon>
        <taxon>Thermaceae</taxon>
        <taxon>Marinithermus</taxon>
    </lineage>
</organism>